<dbReference type="Gene3D" id="3.30.300.30">
    <property type="match status" value="1"/>
</dbReference>
<sequence>MNDQYQALYQSFRWLVPTQFNIADVCCHRWAASGSDARRIAIFYEDEAGNREVWTYARLAEAANQLAHGLIKMGVEPGDRVGVVLGQRPETVVAQMAIFTVGAVVLPLSALFGPEALEARLADSQARVAIVDAASSANLLAVADRCPHLHQVIGIGFADERVLPWRSLLARQPGEFKQIPTKSSDPAILLYTSGTTGAPKGALLPHSVLIGNLPGFVASQDWFPKPGDVFWSPADWAWTGGMMDALLPTLYFGHPIVGTRSRFSAERAFELMERYQVTNTFLFPTALKMMMKAVAAPRERYRLALRSIMSAGENVGETVFGWCEQALGITPNEMFGQTEMNYIVGNSNRRWPARAGSMGRPYPGHQVAVIDDNGAPVAPGEIGEVALNRLDIHGFPDPVLFLGYWNNPQATADKFTGDWCRTGDLARIDADGYLWYAGRTDDVFKSSGYRIGPGEIENCLLSHPAVANAAVVPKPDAERGAVVKAYVVLTPDFQDRDTAEVTQALQDHVRDRLAPYEYPKEIEYVAELPMTTTGKVQRGVLRRREAERAPVPAPAAPRTGADTGAGTGVGTGTGSQAPGRADDAGADAAPDTAPGAPPSA</sequence>
<evidence type="ECO:0000259" key="7">
    <source>
        <dbReference type="Pfam" id="PF13193"/>
    </source>
</evidence>
<dbReference type="Proteomes" id="UP000216354">
    <property type="component" value="Unassembled WGS sequence"/>
</dbReference>
<feature type="domain" description="AMP-dependent synthetase/ligase" evidence="6">
    <location>
        <begin position="38"/>
        <end position="387"/>
    </location>
</feature>
<keyword evidence="4" id="KW-0067">ATP-binding</keyword>
<proteinExistence type="inferred from homology"/>
<dbReference type="PROSITE" id="PS00455">
    <property type="entry name" value="AMP_BINDING"/>
    <property type="match status" value="1"/>
</dbReference>
<evidence type="ECO:0000313" key="8">
    <source>
        <dbReference type="EMBL" id="OZI65529.1"/>
    </source>
</evidence>
<dbReference type="EMBL" id="NEVR01000002">
    <property type="protein sequence ID" value="OZI65529.1"/>
    <property type="molecule type" value="Genomic_DNA"/>
</dbReference>
<keyword evidence="3" id="KW-0547">Nucleotide-binding</keyword>
<keyword evidence="2" id="KW-0436">Ligase</keyword>
<evidence type="ECO:0000256" key="4">
    <source>
        <dbReference type="ARBA" id="ARBA00022840"/>
    </source>
</evidence>
<dbReference type="InterPro" id="IPR020845">
    <property type="entry name" value="AMP-binding_CS"/>
</dbReference>
<dbReference type="Pfam" id="PF00501">
    <property type="entry name" value="AMP-binding"/>
    <property type="match status" value="1"/>
</dbReference>
<evidence type="ECO:0000256" key="3">
    <source>
        <dbReference type="ARBA" id="ARBA00022741"/>
    </source>
</evidence>
<accession>A0ABX4F1K4</accession>
<organism evidence="8 9">
    <name type="scientific">Bordetella genomosp. 1</name>
    <dbReference type="NCBI Taxonomy" id="1395607"/>
    <lineage>
        <taxon>Bacteria</taxon>
        <taxon>Pseudomonadati</taxon>
        <taxon>Pseudomonadota</taxon>
        <taxon>Betaproteobacteria</taxon>
        <taxon>Burkholderiales</taxon>
        <taxon>Alcaligenaceae</taxon>
        <taxon>Bordetella</taxon>
    </lineage>
</organism>
<feature type="compositionally biased region" description="Gly residues" evidence="5">
    <location>
        <begin position="563"/>
        <end position="573"/>
    </location>
</feature>
<evidence type="ECO:0000256" key="2">
    <source>
        <dbReference type="ARBA" id="ARBA00022598"/>
    </source>
</evidence>
<feature type="domain" description="AMP-binding enzyme C-terminal" evidence="7">
    <location>
        <begin position="455"/>
        <end position="535"/>
    </location>
</feature>
<dbReference type="PANTHER" id="PTHR43605:SF10">
    <property type="entry name" value="ACYL-COA SYNTHETASE MEDIUM CHAIN FAMILY MEMBER 3"/>
    <property type="match status" value="1"/>
</dbReference>
<comment type="similarity">
    <text evidence="1">Belongs to the ATP-dependent AMP-binding enzyme family.</text>
</comment>
<gene>
    <name evidence="8" type="ORF">CAL27_10900</name>
</gene>
<dbReference type="InterPro" id="IPR000873">
    <property type="entry name" value="AMP-dep_synth/lig_dom"/>
</dbReference>
<dbReference type="RefSeq" id="WP_094831513.1">
    <property type="nucleotide sequence ID" value="NZ_NEVR01000002.1"/>
</dbReference>
<protein>
    <submittedName>
        <fullName evidence="8">AMP-binding protein</fullName>
    </submittedName>
</protein>
<dbReference type="InterPro" id="IPR051087">
    <property type="entry name" value="Mitochondrial_ACSM"/>
</dbReference>
<name>A0ABX4F1K4_9BORD</name>
<dbReference type="PANTHER" id="PTHR43605">
    <property type="entry name" value="ACYL-COENZYME A SYNTHETASE"/>
    <property type="match status" value="1"/>
</dbReference>
<evidence type="ECO:0000259" key="6">
    <source>
        <dbReference type="Pfam" id="PF00501"/>
    </source>
</evidence>
<keyword evidence="9" id="KW-1185">Reference proteome</keyword>
<dbReference type="Gene3D" id="3.40.50.12780">
    <property type="entry name" value="N-terminal domain of ligase-like"/>
    <property type="match status" value="1"/>
</dbReference>
<evidence type="ECO:0000313" key="9">
    <source>
        <dbReference type="Proteomes" id="UP000216354"/>
    </source>
</evidence>
<evidence type="ECO:0000256" key="5">
    <source>
        <dbReference type="SAM" id="MobiDB-lite"/>
    </source>
</evidence>
<dbReference type="InterPro" id="IPR042099">
    <property type="entry name" value="ANL_N_sf"/>
</dbReference>
<comment type="caution">
    <text evidence="8">The sequence shown here is derived from an EMBL/GenBank/DDBJ whole genome shotgun (WGS) entry which is preliminary data.</text>
</comment>
<reference evidence="8 9" key="1">
    <citation type="submission" date="2017-05" db="EMBL/GenBank/DDBJ databases">
        <title>Complete and WGS of Bordetella genogroups.</title>
        <authorList>
            <person name="Spilker T."/>
            <person name="Lipuma J."/>
        </authorList>
    </citation>
    <scope>NUCLEOTIDE SEQUENCE [LARGE SCALE GENOMIC DNA]</scope>
    <source>
        <strain evidence="8 9">AU9795</strain>
    </source>
</reference>
<dbReference type="InterPro" id="IPR025110">
    <property type="entry name" value="AMP-bd_C"/>
</dbReference>
<dbReference type="InterPro" id="IPR045851">
    <property type="entry name" value="AMP-bd_C_sf"/>
</dbReference>
<evidence type="ECO:0000256" key="1">
    <source>
        <dbReference type="ARBA" id="ARBA00006432"/>
    </source>
</evidence>
<dbReference type="Pfam" id="PF13193">
    <property type="entry name" value="AMP-binding_C"/>
    <property type="match status" value="1"/>
</dbReference>
<feature type="region of interest" description="Disordered" evidence="5">
    <location>
        <begin position="536"/>
        <end position="600"/>
    </location>
</feature>
<dbReference type="SUPFAM" id="SSF56801">
    <property type="entry name" value="Acetyl-CoA synthetase-like"/>
    <property type="match status" value="1"/>
</dbReference>